<name>A0ABD6D9C1_9EURY</name>
<protein>
    <submittedName>
        <fullName evidence="1">Uncharacterized protein</fullName>
    </submittedName>
</protein>
<gene>
    <name evidence="1" type="ORF">ACFSBW_13360</name>
</gene>
<organism evidence="1 2">
    <name type="scientific">Halohasta litorea</name>
    <dbReference type="NCBI Taxonomy" id="869891"/>
    <lineage>
        <taxon>Archaea</taxon>
        <taxon>Methanobacteriati</taxon>
        <taxon>Methanobacteriota</taxon>
        <taxon>Stenosarchaea group</taxon>
        <taxon>Halobacteria</taxon>
        <taxon>Halobacteriales</taxon>
        <taxon>Haloferacaceae</taxon>
        <taxon>Halohasta</taxon>
    </lineage>
</organism>
<sequence length="97" mass="11116">MGVSDALWEIESAIGDVFDQHGRDVDRQTAQARRNTYEQTLIDVNQWAGPEAMHSLSDWIEREIRTAERLPANHEVRQIGSEICRRTTTSNRSPPKL</sequence>
<dbReference type="Proteomes" id="UP001597052">
    <property type="component" value="Unassembled WGS sequence"/>
</dbReference>
<dbReference type="EMBL" id="JBHUDM010000004">
    <property type="protein sequence ID" value="MFD1642859.1"/>
    <property type="molecule type" value="Genomic_DNA"/>
</dbReference>
<keyword evidence="2" id="KW-1185">Reference proteome</keyword>
<evidence type="ECO:0000313" key="1">
    <source>
        <dbReference type="EMBL" id="MFD1642859.1"/>
    </source>
</evidence>
<reference evidence="1 2" key="1">
    <citation type="journal article" date="2019" name="Int. J. Syst. Evol. Microbiol.">
        <title>The Global Catalogue of Microorganisms (GCM) 10K type strain sequencing project: providing services to taxonomists for standard genome sequencing and annotation.</title>
        <authorList>
            <consortium name="The Broad Institute Genomics Platform"/>
            <consortium name="The Broad Institute Genome Sequencing Center for Infectious Disease"/>
            <person name="Wu L."/>
            <person name="Ma J."/>
        </authorList>
    </citation>
    <scope>NUCLEOTIDE SEQUENCE [LARGE SCALE GENOMIC DNA]</scope>
    <source>
        <strain evidence="1 2">CGMCC 1.10593</strain>
    </source>
</reference>
<comment type="caution">
    <text evidence="1">The sequence shown here is derived from an EMBL/GenBank/DDBJ whole genome shotgun (WGS) entry which is preliminary data.</text>
</comment>
<dbReference type="AlphaFoldDB" id="A0ABD6D9C1"/>
<proteinExistence type="predicted"/>
<accession>A0ABD6D9C1</accession>
<dbReference type="RefSeq" id="WP_256396611.1">
    <property type="nucleotide sequence ID" value="NZ_JANHDJ010000004.1"/>
</dbReference>
<evidence type="ECO:0000313" key="2">
    <source>
        <dbReference type="Proteomes" id="UP001597052"/>
    </source>
</evidence>